<dbReference type="GO" id="GO:0004674">
    <property type="term" value="F:protein serine/threonine kinase activity"/>
    <property type="evidence" value="ECO:0007669"/>
    <property type="project" value="TreeGrafter"/>
</dbReference>
<evidence type="ECO:0000256" key="1">
    <source>
        <dbReference type="ARBA" id="ARBA00022741"/>
    </source>
</evidence>
<dbReference type="InterPro" id="IPR011009">
    <property type="entry name" value="Kinase-like_dom_sf"/>
</dbReference>
<keyword evidence="2" id="KW-0067">ATP-binding</keyword>
<keyword evidence="6" id="KW-1185">Reference proteome</keyword>
<evidence type="ECO:0000313" key="6">
    <source>
        <dbReference type="Proteomes" id="UP001140560"/>
    </source>
</evidence>
<dbReference type="SUPFAM" id="SSF56112">
    <property type="entry name" value="Protein kinase-like (PK-like)"/>
    <property type="match status" value="1"/>
</dbReference>
<dbReference type="GO" id="GO:0005737">
    <property type="term" value="C:cytoplasm"/>
    <property type="evidence" value="ECO:0007669"/>
    <property type="project" value="TreeGrafter"/>
</dbReference>
<protein>
    <recommendedName>
        <fullName evidence="4">Protein kinase domain-containing protein</fullName>
    </recommendedName>
</protein>
<gene>
    <name evidence="5" type="ORF">N0V83_004999</name>
</gene>
<dbReference type="GO" id="GO:0005524">
    <property type="term" value="F:ATP binding"/>
    <property type="evidence" value="ECO:0007669"/>
    <property type="project" value="UniProtKB-KW"/>
</dbReference>
<feature type="compositionally biased region" description="Acidic residues" evidence="3">
    <location>
        <begin position="704"/>
        <end position="726"/>
    </location>
</feature>
<evidence type="ECO:0000256" key="2">
    <source>
        <dbReference type="ARBA" id="ARBA00022840"/>
    </source>
</evidence>
<feature type="compositionally biased region" description="Low complexity" evidence="3">
    <location>
        <begin position="398"/>
        <end position="409"/>
    </location>
</feature>
<feature type="compositionally biased region" description="Low complexity" evidence="3">
    <location>
        <begin position="683"/>
        <end position="694"/>
    </location>
</feature>
<reference evidence="5" key="1">
    <citation type="submission" date="2022-10" db="EMBL/GenBank/DDBJ databases">
        <title>Tapping the CABI collections for fungal endophytes: first genome assemblies for Collariella, Neodidymelliopsis, Ascochyta clinopodiicola, Didymella pomorum, Didymosphaeria variabile, Neocosmospora piperis and Neocucurbitaria cava.</title>
        <authorList>
            <person name="Hill R."/>
        </authorList>
    </citation>
    <scope>NUCLEOTIDE SEQUENCE</scope>
    <source>
        <strain evidence="5">IMI 356814</strain>
    </source>
</reference>
<dbReference type="PROSITE" id="PS00108">
    <property type="entry name" value="PROTEIN_KINASE_ST"/>
    <property type="match status" value="1"/>
</dbReference>
<accession>A0A9W8Y8U4</accession>
<name>A0A9W8Y8U4_9PLEO</name>
<dbReference type="SMART" id="SM00220">
    <property type="entry name" value="S_TKc"/>
    <property type="match status" value="1"/>
</dbReference>
<feature type="domain" description="Protein kinase" evidence="4">
    <location>
        <begin position="1"/>
        <end position="238"/>
    </location>
</feature>
<sequence length="755" mass="85018">MQSNLRAQAEIQAQRKKVVLKSAKKNDANLAREIHHHRQFIHPHIARLYEVIVTEELVWLVLEYCQGDELYNYLLEKGALEPSKVQRIFTQLVGAVSYVHNKSCVHRDLKLENILLDKHGDVKLVDFGFTREYEGKSNYLQTWCGTVCYSAPEMLKGEKYAGEKVDVWSLGIILYALLVGELPFDDDDEMVTKTKILKEEPKYPENFPPLARELCQSLLSKRPILRPTLADILQNPWLAEHAPRQQETLKLQQPAPFSTELEKEVLHRMRAAGVDIDMVIENVLAQRCDALAGWWALLLEKEERKAKRRERKRKEKEAEAKSLRRLSAASSRLDKIAPTIRELDEEGLPSPMLGDQPKSRGRTMNRRSLHGAPDLPRLPESSSTPTLSAEKPLPPIESQQVRSSDSSSRPPLPAKDLDRRRSRSSMLQVVSTNPDLLHPNGFVPKQRRRKQPFINHLLSLRNWIKETSKRARSPNSKASSGQSPKLPESKSPDSKRRLSAPNRTSVHTHTNNPPTTHVTPRPRVSTNGSGSVRRLSASPAPLTPRSSYRRSSGGLRGRKSTSSSVSSIRSMPHHHHSHSKASSTSSASIASPAVSVSGHGHKITKSPHNSIKVLPATPTSRAYLLQPARRQQQRRPLRLRHLIDQPAALPGLIFAKRKRSPFKGPMLNVNTQGSTPAWRSRSDGGSRSQSVQGRRSGEIIMGITEEDEEEEEQEEGEEEMEVEEVDSFSPQLKEGEFVEEVQEEKPPPTPPKGKM</sequence>
<dbReference type="PANTHER" id="PTHR24346:SF110">
    <property type="entry name" value="NON-SPECIFIC SERINE_THREONINE PROTEIN KINASE"/>
    <property type="match status" value="1"/>
</dbReference>
<dbReference type="Gene3D" id="1.10.510.10">
    <property type="entry name" value="Transferase(Phosphotransferase) domain 1"/>
    <property type="match status" value="1"/>
</dbReference>
<dbReference type="EMBL" id="JAPEUY010000008">
    <property type="protein sequence ID" value="KAJ4370479.1"/>
    <property type="molecule type" value="Genomic_DNA"/>
</dbReference>
<feature type="compositionally biased region" description="Low complexity" evidence="3">
    <location>
        <begin position="580"/>
        <end position="597"/>
    </location>
</feature>
<dbReference type="InterPro" id="IPR008271">
    <property type="entry name" value="Ser/Thr_kinase_AS"/>
</dbReference>
<organism evidence="5 6">
    <name type="scientific">Neocucurbitaria cava</name>
    <dbReference type="NCBI Taxonomy" id="798079"/>
    <lineage>
        <taxon>Eukaryota</taxon>
        <taxon>Fungi</taxon>
        <taxon>Dikarya</taxon>
        <taxon>Ascomycota</taxon>
        <taxon>Pezizomycotina</taxon>
        <taxon>Dothideomycetes</taxon>
        <taxon>Pleosporomycetidae</taxon>
        <taxon>Pleosporales</taxon>
        <taxon>Pleosporineae</taxon>
        <taxon>Cucurbitariaceae</taxon>
        <taxon>Neocucurbitaria</taxon>
    </lineage>
</organism>
<feature type="compositionally biased region" description="Basic residues" evidence="3">
    <location>
        <begin position="359"/>
        <end position="369"/>
    </location>
</feature>
<keyword evidence="1" id="KW-0547">Nucleotide-binding</keyword>
<dbReference type="PANTHER" id="PTHR24346">
    <property type="entry name" value="MAP/MICROTUBULE AFFINITY-REGULATING KINASE"/>
    <property type="match status" value="1"/>
</dbReference>
<evidence type="ECO:0000259" key="4">
    <source>
        <dbReference type="PROSITE" id="PS50011"/>
    </source>
</evidence>
<evidence type="ECO:0000313" key="5">
    <source>
        <dbReference type="EMBL" id="KAJ4370479.1"/>
    </source>
</evidence>
<dbReference type="Proteomes" id="UP001140560">
    <property type="component" value="Unassembled WGS sequence"/>
</dbReference>
<feature type="compositionally biased region" description="Polar residues" evidence="3">
    <location>
        <begin position="668"/>
        <end position="677"/>
    </location>
</feature>
<dbReference type="Pfam" id="PF00069">
    <property type="entry name" value="Pkinase"/>
    <property type="match status" value="1"/>
</dbReference>
<dbReference type="OrthoDB" id="942095at2759"/>
<comment type="caution">
    <text evidence="5">The sequence shown here is derived from an EMBL/GenBank/DDBJ whole genome shotgun (WGS) entry which is preliminary data.</text>
</comment>
<dbReference type="InterPro" id="IPR000719">
    <property type="entry name" value="Prot_kinase_dom"/>
</dbReference>
<dbReference type="PROSITE" id="PS50011">
    <property type="entry name" value="PROTEIN_KINASE_DOM"/>
    <property type="match status" value="1"/>
</dbReference>
<feature type="compositionally biased region" description="Low complexity" evidence="3">
    <location>
        <begin position="560"/>
        <end position="570"/>
    </location>
</feature>
<feature type="region of interest" description="Disordered" evidence="3">
    <location>
        <begin position="663"/>
        <end position="755"/>
    </location>
</feature>
<feature type="region of interest" description="Disordered" evidence="3">
    <location>
        <begin position="466"/>
        <end position="615"/>
    </location>
</feature>
<evidence type="ECO:0000256" key="3">
    <source>
        <dbReference type="SAM" id="MobiDB-lite"/>
    </source>
</evidence>
<feature type="compositionally biased region" description="Low complexity" evidence="3">
    <location>
        <begin position="504"/>
        <end position="526"/>
    </location>
</feature>
<feature type="compositionally biased region" description="Basic and acidic residues" evidence="3">
    <location>
        <begin position="487"/>
        <end position="496"/>
    </location>
</feature>
<dbReference type="GO" id="GO:0035556">
    <property type="term" value="P:intracellular signal transduction"/>
    <property type="evidence" value="ECO:0007669"/>
    <property type="project" value="TreeGrafter"/>
</dbReference>
<dbReference type="CDD" id="cd14003">
    <property type="entry name" value="STKc_AMPK-like"/>
    <property type="match status" value="1"/>
</dbReference>
<feature type="compositionally biased region" description="Polar residues" evidence="3">
    <location>
        <begin position="473"/>
        <end position="483"/>
    </location>
</feature>
<proteinExistence type="predicted"/>
<dbReference type="FunFam" id="1.10.510.10:FF:000434">
    <property type="entry name" value="Serine/threonine protein kinase"/>
    <property type="match status" value="1"/>
</dbReference>
<dbReference type="AlphaFoldDB" id="A0A9W8Y8U4"/>
<feature type="region of interest" description="Disordered" evidence="3">
    <location>
        <begin position="306"/>
        <end position="454"/>
    </location>
</feature>